<feature type="chain" id="PRO_5012161966" evidence="4">
    <location>
        <begin position="26"/>
        <end position="367"/>
    </location>
</feature>
<feature type="signal peptide" evidence="4">
    <location>
        <begin position="1"/>
        <end position="25"/>
    </location>
</feature>
<keyword evidence="6" id="KW-1185">Reference proteome</keyword>
<dbReference type="AlphaFoldDB" id="A0A1N7MHH4"/>
<dbReference type="RefSeq" id="WP_076400575.1">
    <property type="nucleotide sequence ID" value="NZ_FTOA01000004.1"/>
</dbReference>
<evidence type="ECO:0000313" key="6">
    <source>
        <dbReference type="Proteomes" id="UP000185678"/>
    </source>
</evidence>
<evidence type="ECO:0000256" key="2">
    <source>
        <dbReference type="ARBA" id="ARBA00022729"/>
    </source>
</evidence>
<dbReference type="InterPro" id="IPR033645">
    <property type="entry name" value="VirB9/CagX/TrbG_C"/>
</dbReference>
<evidence type="ECO:0000256" key="3">
    <source>
        <dbReference type="SAM" id="MobiDB-lite"/>
    </source>
</evidence>
<dbReference type="OrthoDB" id="5515031at2"/>
<comment type="similarity">
    <text evidence="1">Belongs to the TrbG/VirB9 family.</text>
</comment>
<dbReference type="EMBL" id="FTOA01000004">
    <property type="protein sequence ID" value="SIS85411.1"/>
    <property type="molecule type" value="Genomic_DNA"/>
</dbReference>
<dbReference type="CDD" id="cd06911">
    <property type="entry name" value="VirB9_CagX_TrbG"/>
    <property type="match status" value="1"/>
</dbReference>
<dbReference type="STRING" id="80876.SAMN05421779_104119"/>
<gene>
    <name evidence="5" type="ORF">SAMN05421779_104119</name>
</gene>
<reference evidence="5 6" key="1">
    <citation type="submission" date="2017-01" db="EMBL/GenBank/DDBJ databases">
        <authorList>
            <person name="Mah S.A."/>
            <person name="Swanson W.J."/>
            <person name="Moy G.W."/>
            <person name="Vacquier V.D."/>
        </authorList>
    </citation>
    <scope>NUCLEOTIDE SEQUENCE [LARGE SCALE GENOMIC DNA]</scope>
    <source>
        <strain evidence="5 6">DSM 11589</strain>
    </source>
</reference>
<feature type="compositionally biased region" description="Low complexity" evidence="3">
    <location>
        <begin position="59"/>
        <end position="72"/>
    </location>
</feature>
<dbReference type="InterPro" id="IPR038161">
    <property type="entry name" value="VirB9/CagX/TrbG_C_sf"/>
</dbReference>
<name>A0A1N7MHH4_9PROT</name>
<dbReference type="InterPro" id="IPR010258">
    <property type="entry name" value="Conjugal_tfr_TrbG/VirB9/CagX"/>
</dbReference>
<evidence type="ECO:0000256" key="4">
    <source>
        <dbReference type="SAM" id="SignalP"/>
    </source>
</evidence>
<evidence type="ECO:0000256" key="1">
    <source>
        <dbReference type="ARBA" id="ARBA00006135"/>
    </source>
</evidence>
<proteinExistence type="inferred from homology"/>
<organism evidence="5 6">
    <name type="scientific">Insolitispirillum peregrinum</name>
    <dbReference type="NCBI Taxonomy" id="80876"/>
    <lineage>
        <taxon>Bacteria</taxon>
        <taxon>Pseudomonadati</taxon>
        <taxon>Pseudomonadota</taxon>
        <taxon>Alphaproteobacteria</taxon>
        <taxon>Rhodospirillales</taxon>
        <taxon>Novispirillaceae</taxon>
        <taxon>Insolitispirillum</taxon>
    </lineage>
</organism>
<feature type="region of interest" description="Disordered" evidence="3">
    <location>
        <begin position="33"/>
        <end position="72"/>
    </location>
</feature>
<dbReference type="Gene3D" id="2.60.40.2500">
    <property type="match status" value="1"/>
</dbReference>
<keyword evidence="2 4" id="KW-0732">Signal</keyword>
<accession>A0A1N7MHH4</accession>
<evidence type="ECO:0000313" key="5">
    <source>
        <dbReference type="EMBL" id="SIS85411.1"/>
    </source>
</evidence>
<dbReference type="Proteomes" id="UP000185678">
    <property type="component" value="Unassembled WGS sequence"/>
</dbReference>
<dbReference type="Pfam" id="PF03524">
    <property type="entry name" value="CagX"/>
    <property type="match status" value="1"/>
</dbReference>
<sequence>MFHRRLIMAAAFAMAAVTAPGLSVAQTPLAPPGAGGAAFPPQDGGLATGTAVHTPKPPQATTAAAASPAPAAALPPSQQAIAQAANQREGLFTALVRANGGQIQDAWDKTEEGVHTFALRGQSTVYKVIAREFMTTTIILPDDAEIVSADLGDPAGFSVAVRTRNMLAIRPAGWGMDTNLNIYTRSGLVYPFYIRAENAQSYNVPDLLVRIEGKEKALQAGAWLVEPTASPASVAASPAAGGVGDAPLPKLEKAVAGLNQPSAPAGDWVRAVPFDPSRLHGFEDYELWGDDALKPVRVFRDDRFTYIQYDGQWDAAELPTAYVVVDGIDEVVNTRVQGSTYIVEAVAPLISLKIGKRFLCLKYNGKD</sequence>
<protein>
    <submittedName>
        <fullName evidence="5">ComB9 competence protein</fullName>
    </submittedName>
</protein>